<organism evidence="1 2">
    <name type="scientific">Diploptera punctata</name>
    <name type="common">Pacific beetle cockroach</name>
    <dbReference type="NCBI Taxonomy" id="6984"/>
    <lineage>
        <taxon>Eukaryota</taxon>
        <taxon>Metazoa</taxon>
        <taxon>Ecdysozoa</taxon>
        <taxon>Arthropoda</taxon>
        <taxon>Hexapoda</taxon>
        <taxon>Insecta</taxon>
        <taxon>Pterygota</taxon>
        <taxon>Neoptera</taxon>
        <taxon>Polyneoptera</taxon>
        <taxon>Dictyoptera</taxon>
        <taxon>Blattodea</taxon>
        <taxon>Blaberoidea</taxon>
        <taxon>Blaberidae</taxon>
        <taxon>Diplopterinae</taxon>
        <taxon>Diploptera</taxon>
    </lineage>
</organism>
<protein>
    <submittedName>
        <fullName evidence="1">Uncharacterized protein</fullName>
    </submittedName>
</protein>
<accession>A0AAD8A6K9</accession>
<gene>
    <name evidence="1" type="ORF">L9F63_015375</name>
</gene>
<evidence type="ECO:0000313" key="2">
    <source>
        <dbReference type="Proteomes" id="UP001233999"/>
    </source>
</evidence>
<dbReference type="EMBL" id="JASPKZ010003795">
    <property type="protein sequence ID" value="KAJ9592951.1"/>
    <property type="molecule type" value="Genomic_DNA"/>
</dbReference>
<evidence type="ECO:0000313" key="1">
    <source>
        <dbReference type="EMBL" id="KAJ9592951.1"/>
    </source>
</evidence>
<reference evidence="1" key="1">
    <citation type="journal article" date="2023" name="IScience">
        <title>Live-bearing cockroach genome reveals convergent evolutionary mechanisms linked to viviparity in insects and beyond.</title>
        <authorList>
            <person name="Fouks B."/>
            <person name="Harrison M.C."/>
            <person name="Mikhailova A.A."/>
            <person name="Marchal E."/>
            <person name="English S."/>
            <person name="Carruthers M."/>
            <person name="Jennings E.C."/>
            <person name="Chiamaka E.L."/>
            <person name="Frigard R.A."/>
            <person name="Pippel M."/>
            <person name="Attardo G.M."/>
            <person name="Benoit J.B."/>
            <person name="Bornberg-Bauer E."/>
            <person name="Tobe S.S."/>
        </authorList>
    </citation>
    <scope>NUCLEOTIDE SEQUENCE</scope>
    <source>
        <strain evidence="1">Stay&amp;Tobe</strain>
    </source>
</reference>
<proteinExistence type="predicted"/>
<reference evidence="1" key="2">
    <citation type="submission" date="2023-05" db="EMBL/GenBank/DDBJ databases">
        <authorList>
            <person name="Fouks B."/>
        </authorList>
    </citation>
    <scope>NUCLEOTIDE SEQUENCE</scope>
    <source>
        <strain evidence="1">Stay&amp;Tobe</strain>
        <tissue evidence="1">Testes</tissue>
    </source>
</reference>
<dbReference type="Pfam" id="PF07841">
    <property type="entry name" value="DM4_12"/>
    <property type="match status" value="1"/>
</dbReference>
<dbReference type="InterPro" id="IPR006631">
    <property type="entry name" value="DM4_12"/>
</dbReference>
<comment type="caution">
    <text evidence="1">The sequence shown here is derived from an EMBL/GenBank/DDBJ whole genome shotgun (WGS) entry which is preliminary data.</text>
</comment>
<dbReference type="AlphaFoldDB" id="A0AAD8A6K9"/>
<name>A0AAD8A6K9_DIPPU</name>
<keyword evidence="2" id="KW-1185">Reference proteome</keyword>
<dbReference type="PANTHER" id="PTHR21398">
    <property type="entry name" value="AGAP007094-PA"/>
    <property type="match status" value="1"/>
</dbReference>
<dbReference type="SMART" id="SM00718">
    <property type="entry name" value="DM4_12"/>
    <property type="match status" value="1"/>
</dbReference>
<dbReference type="Proteomes" id="UP001233999">
    <property type="component" value="Unassembled WGS sequence"/>
</dbReference>
<sequence>MEGRSCLLRSICEIAETPIYHNGLIGELIHIILTPGYGYNTNEILEDAYHEARRLGQNGVDCRRAYPSCPYGQGLLELFSITDYGEI</sequence>
<dbReference type="PANTHER" id="PTHR21398:SF11">
    <property type="entry name" value="HDC15381-RELATED"/>
    <property type="match status" value="1"/>
</dbReference>